<keyword evidence="5" id="KW-0732">Signal</keyword>
<dbReference type="GO" id="GO:0005975">
    <property type="term" value="P:carbohydrate metabolic process"/>
    <property type="evidence" value="ECO:0007669"/>
    <property type="project" value="InterPro"/>
</dbReference>
<evidence type="ECO:0000313" key="8">
    <source>
        <dbReference type="Proteomes" id="UP000239907"/>
    </source>
</evidence>
<evidence type="ECO:0000256" key="5">
    <source>
        <dbReference type="SAM" id="SignalP"/>
    </source>
</evidence>
<dbReference type="OrthoDB" id="174647at2"/>
<evidence type="ECO:0000256" key="2">
    <source>
        <dbReference type="ARBA" id="ARBA00022801"/>
    </source>
</evidence>
<accession>A0A2S7TYV4</accession>
<evidence type="ECO:0000256" key="3">
    <source>
        <dbReference type="ARBA" id="ARBA00022833"/>
    </source>
</evidence>
<dbReference type="SUPFAM" id="SSF51445">
    <property type="entry name" value="(Trans)glycosidases"/>
    <property type="match status" value="1"/>
</dbReference>
<keyword evidence="8" id="KW-1185">Reference proteome</keyword>
<dbReference type="Proteomes" id="UP000239907">
    <property type="component" value="Unassembled WGS sequence"/>
</dbReference>
<keyword evidence="1" id="KW-0479">Metal-binding</keyword>
<dbReference type="Gene3D" id="3.20.20.80">
    <property type="entry name" value="Glycosidases"/>
    <property type="match status" value="1"/>
</dbReference>
<dbReference type="PANTHER" id="PTHR36447">
    <property type="entry name" value="BETA-GALACTOSIDASE GANA"/>
    <property type="match status" value="1"/>
</dbReference>
<dbReference type="InterPro" id="IPR017853">
    <property type="entry name" value="GH"/>
</dbReference>
<keyword evidence="2" id="KW-0378">Hydrolase</keyword>
<feature type="chain" id="PRO_5015733117" description="Glycoside hydrolase family 42 N-terminal domain-containing protein" evidence="5">
    <location>
        <begin position="21"/>
        <end position="803"/>
    </location>
</feature>
<protein>
    <recommendedName>
        <fullName evidence="6">Glycoside hydrolase family 42 N-terminal domain-containing protein</fullName>
    </recommendedName>
</protein>
<sequence length="803" mass="91311">MKLFKYILIAMLLPCCMVEAQIKESEQKDFRNRLSKLHTKIDTVSSALEEVEGFPKKSGMIDLQVARFFAEYVAWELEHPELTAEALGSSEFFKKIELDEAECLRRYRAHINRELTGSIEILDQALGRIGSKKKWPEVKEIEWDKAVYQDNFFRVNGEPVFFGGFNLLLSMGVTNASHFPGWEKKDNAYIKEFLPKMRKIGVGILGSSTSVPALLKKDGTVNMVAIRKLAKSIKQYGEMGFKVDVMLHWGGDKKILEKFWPGITKYYANGVSLDIDHPGTKVMIAKVMAELMPALKELDAIASWDLANEPFFDMDMWSEHTLRKYHTWLTDQHGTIEKLNKVWQTSYENYAAIPFPKDLTDERPSPAQWYDRVTFHNRRVTDFFEFAQSQIKKYIPDAVVHLKGQDNSSLGPMDGSVTDGIDREMLTPSASLHGLDTRPLPVTEKRMAAGNKGRNPNQILHYDESPYGFHWLGQSFLYDYLTSLKPYRPIIDFEYHAFSINAIRIPDMKQSHSSASLWLAHLHGLVGNMAWYWQQRYGPYPFPHEHFKVWFYGSLSAQPLVATEYFQTMLNLNTFSREVEALASVDTKPVRLFVSKPSYIQNRSHIDALHRAYEGVCFQGLRVGFLTEQELARSGADGDCKMIIIPDAEFVSAEALQALEKAKKSGVQLIRFGKIKTTRDAHGLAHPPELIAFLKEVPVVAYADARALSNQFEKLLKPITSDLKVRVTHTDGSNAFGVMHRQAVVNGKRVLLLVNVSDKPVEVQLRSKKSQFVDGFDRLNSEPVKGASIKLPFQGVRLIDISL</sequence>
<evidence type="ECO:0000313" key="7">
    <source>
        <dbReference type="EMBL" id="PQJ27242.1"/>
    </source>
</evidence>
<evidence type="ECO:0000259" key="6">
    <source>
        <dbReference type="Pfam" id="PF02449"/>
    </source>
</evidence>
<keyword evidence="3" id="KW-0862">Zinc</keyword>
<dbReference type="RefSeq" id="WP_105041725.1">
    <property type="nucleotide sequence ID" value="NZ_MQWA01000001.1"/>
</dbReference>
<comment type="caution">
    <text evidence="7">The sequence shown here is derived from an EMBL/GenBank/DDBJ whole genome shotgun (WGS) entry which is preliminary data.</text>
</comment>
<keyword evidence="4" id="KW-0326">Glycosidase</keyword>
<dbReference type="InterPro" id="IPR003476">
    <property type="entry name" value="Glyco_hydro_42"/>
</dbReference>
<organism evidence="7 8">
    <name type="scientific">Rubritalea profundi</name>
    <dbReference type="NCBI Taxonomy" id="1658618"/>
    <lineage>
        <taxon>Bacteria</taxon>
        <taxon>Pseudomonadati</taxon>
        <taxon>Verrucomicrobiota</taxon>
        <taxon>Verrucomicrobiia</taxon>
        <taxon>Verrucomicrobiales</taxon>
        <taxon>Rubritaleaceae</taxon>
        <taxon>Rubritalea</taxon>
    </lineage>
</organism>
<evidence type="ECO:0000256" key="1">
    <source>
        <dbReference type="ARBA" id="ARBA00022723"/>
    </source>
</evidence>
<reference evidence="7 8" key="1">
    <citation type="submission" date="2016-12" db="EMBL/GenBank/DDBJ databases">
        <title>Study of bacterial adaptation to deep sea.</title>
        <authorList>
            <person name="Song J."/>
            <person name="Yoshizawa S."/>
            <person name="Kogure K."/>
        </authorList>
    </citation>
    <scope>NUCLEOTIDE SEQUENCE [LARGE SCALE GENOMIC DNA]</scope>
    <source>
        <strain evidence="7 8">SAORIC-165</strain>
    </source>
</reference>
<dbReference type="PANTHER" id="PTHR36447:SF2">
    <property type="entry name" value="BETA-GALACTOSIDASE YESZ"/>
    <property type="match status" value="1"/>
</dbReference>
<dbReference type="Pfam" id="PF02449">
    <property type="entry name" value="Glyco_hydro_42"/>
    <property type="match status" value="1"/>
</dbReference>
<evidence type="ECO:0000256" key="4">
    <source>
        <dbReference type="ARBA" id="ARBA00023295"/>
    </source>
</evidence>
<dbReference type="EMBL" id="MQWA01000001">
    <property type="protein sequence ID" value="PQJ27242.1"/>
    <property type="molecule type" value="Genomic_DNA"/>
</dbReference>
<feature type="signal peptide" evidence="5">
    <location>
        <begin position="1"/>
        <end position="20"/>
    </location>
</feature>
<dbReference type="InterPro" id="IPR013529">
    <property type="entry name" value="Glyco_hydro_42_N"/>
</dbReference>
<dbReference type="GO" id="GO:0009341">
    <property type="term" value="C:beta-galactosidase complex"/>
    <property type="evidence" value="ECO:0007669"/>
    <property type="project" value="InterPro"/>
</dbReference>
<dbReference type="GO" id="GO:0046872">
    <property type="term" value="F:metal ion binding"/>
    <property type="evidence" value="ECO:0007669"/>
    <property type="project" value="UniProtKB-KW"/>
</dbReference>
<proteinExistence type="predicted"/>
<name>A0A2S7TYV4_9BACT</name>
<dbReference type="GO" id="GO:0004565">
    <property type="term" value="F:beta-galactosidase activity"/>
    <property type="evidence" value="ECO:0007669"/>
    <property type="project" value="InterPro"/>
</dbReference>
<dbReference type="AlphaFoldDB" id="A0A2S7TYV4"/>
<gene>
    <name evidence="7" type="ORF">BSZ32_01175</name>
</gene>
<feature type="domain" description="Glycoside hydrolase family 42 N-terminal" evidence="6">
    <location>
        <begin position="281"/>
        <end position="401"/>
    </location>
</feature>